<organism evidence="4 5">
    <name type="scientific">Acropora cervicornis</name>
    <name type="common">Staghorn coral</name>
    <dbReference type="NCBI Taxonomy" id="6130"/>
    <lineage>
        <taxon>Eukaryota</taxon>
        <taxon>Metazoa</taxon>
        <taxon>Cnidaria</taxon>
        <taxon>Anthozoa</taxon>
        <taxon>Hexacorallia</taxon>
        <taxon>Scleractinia</taxon>
        <taxon>Astrocoeniina</taxon>
        <taxon>Acroporidae</taxon>
        <taxon>Acropora</taxon>
    </lineage>
</organism>
<keyword evidence="5" id="KW-1185">Reference proteome</keyword>
<dbReference type="InterPro" id="IPR000595">
    <property type="entry name" value="cNMP-bd_dom"/>
</dbReference>
<evidence type="ECO:0000259" key="3">
    <source>
        <dbReference type="PROSITE" id="PS50042"/>
    </source>
</evidence>
<sequence length="772" mass="89524">MSSTEVREQKRGDSLLKIHSSSLFAGRFVDERRNSTLLLRKYYFVQSSGKKAKTCPCNLNKDCIKEDMNCLKADAQVNHFPDSEGRFHSARAVLLKYHSSSKVKSSQETLLKLRGSEYVAGSCDLDLKTKIREQSAKRRINRIMKAEKEKEEQERLAAIEDQRKEEEKKKVRTLRSTTFAVMAMNVSAAGYNFKSFTDKKKWLAEKRMWTRQIARRKFRWSGHVVIVLCRVFKVLMHYSVDLTPETAAQRSFRSLRDKAEYKEILFNKSLYQKGKSQYAYVPEWAKTILEKSAMERTENELSQLHSMLKGLAAYDKFTYRIQLAMCRAMTYMKVEYPRVVLRKGHRGLSFNLIFSGSAFLNVEESLATTGHVWHTAITLQRGDGFGELALLRNTRRTASVVIREDAELLVVEKDVFSKTCPIIFDKELDDKIKFCKNLTLFDLWPDDALINLCIEAQIQQGKCSVVKVLDLQVPLKLARSRRMTKDEVYYPKGLVRKKNRFLADTSKIWIKELHKSLENSFSFGGTKMVDECYQECDNERCRDWDSESTSDDELLESETTLQTSNSPYEYQTLVKGKYDNTANENTNVIDEKGIRQEQAKMETTPTELEKRDQAESVDFSELLQTDSKTGKLNKDVDVSQLVKPTGRKLMLVSKGAVMMKIKRDDFFRYSTKQTLKKTRRIVQELDYPTEEIICRSYNNRCAWERFKRRQLQSTMADIQEKCIRHNNDLCSKSLIEAKGPLTPARIDGGPSRHERFKEYMSFVYDSHKVQGS</sequence>
<protein>
    <submittedName>
        <fullName evidence="4">Cyclic nucleotide-binding domain-containing protein 2</fullName>
    </submittedName>
</protein>
<dbReference type="PANTHER" id="PTHR23011">
    <property type="entry name" value="CYCLIC NUCLEOTIDE-BINDING DOMAIN CONTAINING PROTEIN"/>
    <property type="match status" value="1"/>
</dbReference>
<dbReference type="Gene3D" id="2.60.120.10">
    <property type="entry name" value="Jelly Rolls"/>
    <property type="match status" value="1"/>
</dbReference>
<reference evidence="4" key="2">
    <citation type="journal article" date="2023" name="Science">
        <title>Genomic signatures of disease resistance in endangered staghorn corals.</title>
        <authorList>
            <person name="Vollmer S.V."/>
            <person name="Selwyn J.D."/>
            <person name="Despard B.A."/>
            <person name="Roesel C.L."/>
        </authorList>
    </citation>
    <scope>NUCLEOTIDE SEQUENCE</scope>
    <source>
        <strain evidence="4">K2</strain>
    </source>
</reference>
<dbReference type="Pfam" id="PF00027">
    <property type="entry name" value="cNMP_binding"/>
    <property type="match status" value="1"/>
</dbReference>
<dbReference type="InterPro" id="IPR018490">
    <property type="entry name" value="cNMP-bd_dom_sf"/>
</dbReference>
<dbReference type="SUPFAM" id="SSF51206">
    <property type="entry name" value="cAMP-binding domain-like"/>
    <property type="match status" value="1"/>
</dbReference>
<comment type="caution">
    <text evidence="4">The sequence shown here is derived from an EMBL/GenBank/DDBJ whole genome shotgun (WGS) entry which is preliminary data.</text>
</comment>
<dbReference type="PANTHER" id="PTHR23011:SF43">
    <property type="entry name" value="CYCLIC NUCLEOTIDE-BINDING DOMAIN-CONTAINING PROTEIN 2"/>
    <property type="match status" value="1"/>
</dbReference>
<feature type="domain" description="Cyclic nucleotide-binding" evidence="3">
    <location>
        <begin position="340"/>
        <end position="418"/>
    </location>
</feature>
<feature type="region of interest" description="Disordered" evidence="2">
    <location>
        <begin position="546"/>
        <end position="566"/>
    </location>
</feature>
<reference evidence="4" key="1">
    <citation type="journal article" date="2023" name="G3 (Bethesda)">
        <title>Whole genome assembly and annotation of the endangered Caribbean coral Acropora cervicornis.</title>
        <authorList>
            <person name="Selwyn J.D."/>
            <person name="Vollmer S.V."/>
        </authorList>
    </citation>
    <scope>NUCLEOTIDE SEQUENCE</scope>
    <source>
        <strain evidence="4">K2</strain>
    </source>
</reference>
<dbReference type="EMBL" id="JARQWQ010000029">
    <property type="protein sequence ID" value="KAK2562256.1"/>
    <property type="molecule type" value="Genomic_DNA"/>
</dbReference>
<evidence type="ECO:0000313" key="5">
    <source>
        <dbReference type="Proteomes" id="UP001249851"/>
    </source>
</evidence>
<evidence type="ECO:0000256" key="2">
    <source>
        <dbReference type="SAM" id="MobiDB-lite"/>
    </source>
</evidence>
<feature type="compositionally biased region" description="Acidic residues" evidence="2">
    <location>
        <begin position="546"/>
        <end position="556"/>
    </location>
</feature>
<dbReference type="PROSITE" id="PS50042">
    <property type="entry name" value="CNMP_BINDING_3"/>
    <property type="match status" value="1"/>
</dbReference>
<dbReference type="AlphaFoldDB" id="A0AAD9QJ20"/>
<feature type="region of interest" description="Disordered" evidence="2">
    <location>
        <begin position="593"/>
        <end position="615"/>
    </location>
</feature>
<name>A0AAD9QJ20_ACRCE</name>
<evidence type="ECO:0000256" key="1">
    <source>
        <dbReference type="SAM" id="Coils"/>
    </source>
</evidence>
<keyword evidence="1" id="KW-0175">Coiled coil</keyword>
<gene>
    <name evidence="4" type="ORF">P5673_014518</name>
</gene>
<accession>A0AAD9QJ20</accession>
<dbReference type="CDD" id="cd00038">
    <property type="entry name" value="CAP_ED"/>
    <property type="match status" value="1"/>
</dbReference>
<feature type="coiled-coil region" evidence="1">
    <location>
        <begin position="136"/>
        <end position="170"/>
    </location>
</feature>
<dbReference type="InterPro" id="IPR014710">
    <property type="entry name" value="RmlC-like_jellyroll"/>
</dbReference>
<proteinExistence type="predicted"/>
<dbReference type="Proteomes" id="UP001249851">
    <property type="component" value="Unassembled WGS sequence"/>
</dbReference>
<evidence type="ECO:0000313" key="4">
    <source>
        <dbReference type="EMBL" id="KAK2562256.1"/>
    </source>
</evidence>